<evidence type="ECO:0008006" key="15">
    <source>
        <dbReference type="Google" id="ProtNLM"/>
    </source>
</evidence>
<protein>
    <recommendedName>
        <fullName evidence="15">Magnesium transporter</fullName>
    </recommendedName>
</protein>
<feature type="transmembrane region" description="Helical" evidence="12">
    <location>
        <begin position="794"/>
        <end position="814"/>
    </location>
</feature>
<keyword evidence="3" id="KW-0813">Transport</keyword>
<evidence type="ECO:0000256" key="5">
    <source>
        <dbReference type="ARBA" id="ARBA00022842"/>
    </source>
</evidence>
<feature type="compositionally biased region" description="Basic and acidic residues" evidence="11">
    <location>
        <begin position="660"/>
        <end position="670"/>
    </location>
</feature>
<dbReference type="InterPro" id="IPR045863">
    <property type="entry name" value="CorA_TM1_TM2"/>
</dbReference>
<dbReference type="PANTHER" id="PTHR13890:SF0">
    <property type="entry name" value="MAGNESIUM TRANSPORTER MRS2 HOMOLOG, MITOCHONDRIAL"/>
    <property type="match status" value="1"/>
</dbReference>
<comment type="subcellular location">
    <subcellularLocation>
        <location evidence="1">Membrane</location>
        <topology evidence="1">Multi-pass membrane protein</topology>
    </subcellularLocation>
</comment>
<evidence type="ECO:0000256" key="4">
    <source>
        <dbReference type="ARBA" id="ARBA00022692"/>
    </source>
</evidence>
<comment type="caution">
    <text evidence="13">The sequence shown here is derived from an EMBL/GenBank/DDBJ whole genome shotgun (WGS) entry which is preliminary data.</text>
</comment>
<accession>A0ABQ5SGW9</accession>
<keyword evidence="14" id="KW-1185">Reference proteome</keyword>
<keyword evidence="4 12" id="KW-0812">Transmembrane</keyword>
<evidence type="ECO:0000256" key="10">
    <source>
        <dbReference type="SAM" id="Coils"/>
    </source>
</evidence>
<keyword evidence="10" id="KW-0175">Coiled coil</keyword>
<dbReference type="Proteomes" id="UP001165090">
    <property type="component" value="Unassembled WGS sequence"/>
</dbReference>
<feature type="compositionally biased region" description="Pro residues" evidence="11">
    <location>
        <begin position="461"/>
        <end position="473"/>
    </location>
</feature>
<evidence type="ECO:0000256" key="2">
    <source>
        <dbReference type="ARBA" id="ARBA00007535"/>
    </source>
</evidence>
<comment type="similarity">
    <text evidence="2">Belongs to the CorA metal ion transporter (MIT) (TC 1.A.35.5) family.</text>
</comment>
<reference evidence="13 14" key="1">
    <citation type="journal article" date="2023" name="IScience">
        <title>Expanded male sex-determining region conserved during the evolution of homothallism in the green alga Volvox.</title>
        <authorList>
            <person name="Yamamoto K."/>
            <person name="Matsuzaki R."/>
            <person name="Mahakham W."/>
            <person name="Heman W."/>
            <person name="Sekimoto H."/>
            <person name="Kawachi M."/>
            <person name="Minakuchi Y."/>
            <person name="Toyoda A."/>
            <person name="Nozaki H."/>
        </authorList>
    </citation>
    <scope>NUCLEOTIDE SEQUENCE [LARGE SCALE GENOMIC DNA]</scope>
    <source>
        <strain evidence="13 14">NIES-4468</strain>
    </source>
</reference>
<evidence type="ECO:0000256" key="11">
    <source>
        <dbReference type="SAM" id="MobiDB-lite"/>
    </source>
</evidence>
<feature type="compositionally biased region" description="Low complexity" evidence="11">
    <location>
        <begin position="151"/>
        <end position="161"/>
    </location>
</feature>
<keyword evidence="7 12" id="KW-1133">Transmembrane helix</keyword>
<name>A0ABQ5SGW9_9CHLO</name>
<dbReference type="Pfam" id="PF22099">
    <property type="entry name" value="MRS2-like"/>
    <property type="match status" value="1"/>
</dbReference>
<keyword evidence="8" id="KW-0406">Ion transport</keyword>
<evidence type="ECO:0000256" key="9">
    <source>
        <dbReference type="ARBA" id="ARBA00023136"/>
    </source>
</evidence>
<evidence type="ECO:0000256" key="7">
    <source>
        <dbReference type="ARBA" id="ARBA00022989"/>
    </source>
</evidence>
<organism evidence="13 14">
    <name type="scientific">Volvox africanus</name>
    <dbReference type="NCBI Taxonomy" id="51714"/>
    <lineage>
        <taxon>Eukaryota</taxon>
        <taxon>Viridiplantae</taxon>
        <taxon>Chlorophyta</taxon>
        <taxon>core chlorophytes</taxon>
        <taxon>Chlorophyceae</taxon>
        <taxon>CS clade</taxon>
        <taxon>Chlamydomonadales</taxon>
        <taxon>Volvocaceae</taxon>
        <taxon>Volvox</taxon>
    </lineage>
</organism>
<evidence type="ECO:0000313" key="13">
    <source>
        <dbReference type="EMBL" id="GLI68861.1"/>
    </source>
</evidence>
<evidence type="ECO:0000256" key="6">
    <source>
        <dbReference type="ARBA" id="ARBA00022946"/>
    </source>
</evidence>
<sequence>MNKGLFVLQEANIIHRKYDIAPFFSGPAARRRCFLRSRYGFFLWQQDVKSSRAERLATAPTRPAAASRGFDEARWQPGQRFVAQCSSWHSTAEDMMQSANQILHQLEAAGAATYAAQHAGSNGGIVSGYASSTGSISSAVSSSRDSRDSTDSLSSMDEYSSSNLDFSDLANEDAVADASKGEGTAGAYGKANYEVLRLDATARARRFFVRRRDLLREHRLQPRDLRRIDPSIDFTKTSPSITIKEDVLLLNLGGVRAIVTAEKALLFEPNSATTRKFLEVVLPRIQTHGRARQQALMRGDPSAYINVSHADYMARFYYQGKFDSSSRTPPFELEVLEGALMVAVGRLDAEMSAVTDRVSALLTKLPGDITPVNLEELRRVKQALVELEDKADTLREMLEELMDDEDELRELNLSSRPRREDRRRQRERNRLEREVERAREIKEELEERALDDGQPITAALPPTPPPPPPPPSAAPTGTAGNPSPAPMPPESSGGSPVTAGIGMGGMASHGPYGAGPPPISALAPGSRLNGYGAPSLNGTGPYFMPKASGVVVPPLHGPGAVTPGGLGPPPPPSVVGAVNSAVRIYPMFGAAYGGGAGGSRRDTSQYGSTTARQERLKELRTKYDRERLRELRARFGWVREGRDEGGAGGLGLSGVAAGDGGRKDERERDRRKELIEEADFMSRLGDSEEDLQEAQDALEEMVEEEEEEAELEEVEDLLEFYLQRASGLQSEAERMLAGARDLEESIGVSLSARRYEVNRLELMLSIGSFAAAVGAMLAGIFGMNMRSNLEHSALSFWGITAAIVLGCAWIYFAVMRYTRSRRIL</sequence>
<feature type="coiled-coil region" evidence="10">
    <location>
        <begin position="684"/>
        <end position="731"/>
    </location>
</feature>
<dbReference type="PANTHER" id="PTHR13890">
    <property type="entry name" value="RNA SPLICING PROTEIN MRS2, MITOCHONDRIAL"/>
    <property type="match status" value="1"/>
</dbReference>
<evidence type="ECO:0000256" key="12">
    <source>
        <dbReference type="SAM" id="Phobius"/>
    </source>
</evidence>
<evidence type="ECO:0000256" key="1">
    <source>
        <dbReference type="ARBA" id="ARBA00004141"/>
    </source>
</evidence>
<evidence type="ECO:0000256" key="8">
    <source>
        <dbReference type="ARBA" id="ARBA00023065"/>
    </source>
</evidence>
<keyword evidence="5" id="KW-0460">Magnesium</keyword>
<evidence type="ECO:0000313" key="14">
    <source>
        <dbReference type="Proteomes" id="UP001165090"/>
    </source>
</evidence>
<gene>
    <name evidence="13" type="ORF">VaNZ11_013406</name>
</gene>
<dbReference type="SUPFAM" id="SSF144083">
    <property type="entry name" value="Magnesium transport protein CorA, transmembrane region"/>
    <property type="match status" value="1"/>
</dbReference>
<dbReference type="EMBL" id="BSDZ01000080">
    <property type="protein sequence ID" value="GLI68861.1"/>
    <property type="molecule type" value="Genomic_DNA"/>
</dbReference>
<keyword evidence="6" id="KW-0809">Transit peptide</keyword>
<feature type="region of interest" description="Disordered" evidence="11">
    <location>
        <begin position="646"/>
        <end position="670"/>
    </location>
</feature>
<dbReference type="Gene3D" id="2.40.128.330">
    <property type="match status" value="1"/>
</dbReference>
<dbReference type="Gene3D" id="1.20.58.340">
    <property type="entry name" value="Magnesium transport protein CorA, transmembrane region"/>
    <property type="match status" value="1"/>
</dbReference>
<feature type="region of interest" description="Disordered" evidence="11">
    <location>
        <begin position="445"/>
        <end position="512"/>
    </location>
</feature>
<dbReference type="InterPro" id="IPR039204">
    <property type="entry name" value="MRS2-like"/>
</dbReference>
<feature type="transmembrane region" description="Helical" evidence="12">
    <location>
        <begin position="762"/>
        <end position="782"/>
    </location>
</feature>
<proteinExistence type="inferred from homology"/>
<keyword evidence="9 12" id="KW-0472">Membrane</keyword>
<feature type="region of interest" description="Disordered" evidence="11">
    <location>
        <begin position="137"/>
        <end position="161"/>
    </location>
</feature>
<feature type="region of interest" description="Disordered" evidence="11">
    <location>
        <begin position="594"/>
        <end position="613"/>
    </location>
</feature>
<feature type="region of interest" description="Disordered" evidence="11">
    <location>
        <begin position="417"/>
        <end position="436"/>
    </location>
</feature>
<evidence type="ECO:0000256" key="3">
    <source>
        <dbReference type="ARBA" id="ARBA00022448"/>
    </source>
</evidence>